<dbReference type="Pfam" id="PF13400">
    <property type="entry name" value="Tad"/>
    <property type="match status" value="1"/>
</dbReference>
<dbReference type="InterPro" id="IPR002035">
    <property type="entry name" value="VWF_A"/>
</dbReference>
<organism evidence="2 3">
    <name type="scientific">Fundidesulfovibrio magnetotacticus</name>
    <dbReference type="NCBI Taxonomy" id="2730080"/>
    <lineage>
        <taxon>Bacteria</taxon>
        <taxon>Pseudomonadati</taxon>
        <taxon>Thermodesulfobacteriota</taxon>
        <taxon>Desulfovibrionia</taxon>
        <taxon>Desulfovibrionales</taxon>
        <taxon>Desulfovibrionaceae</taxon>
        <taxon>Fundidesulfovibrio</taxon>
    </lineage>
</organism>
<dbReference type="AlphaFoldDB" id="A0A6V8LW51"/>
<evidence type="ECO:0000259" key="1">
    <source>
        <dbReference type="PROSITE" id="PS50234"/>
    </source>
</evidence>
<dbReference type="CDD" id="cd00198">
    <property type="entry name" value="vWFA"/>
    <property type="match status" value="1"/>
</dbReference>
<gene>
    <name evidence="2" type="ORF">NNJEOMEG_03837</name>
</gene>
<dbReference type="InterPro" id="IPR050525">
    <property type="entry name" value="ECM_Assembly_Org"/>
</dbReference>
<dbReference type="SUPFAM" id="SSF53300">
    <property type="entry name" value="vWA-like"/>
    <property type="match status" value="1"/>
</dbReference>
<protein>
    <recommendedName>
        <fullName evidence="1">VWFA domain-containing protein</fullName>
    </recommendedName>
</protein>
<comment type="caution">
    <text evidence="2">The sequence shown here is derived from an EMBL/GenBank/DDBJ whole genome shotgun (WGS) entry which is preliminary data.</text>
</comment>
<proteinExistence type="predicted"/>
<evidence type="ECO:0000313" key="2">
    <source>
        <dbReference type="EMBL" id="GFK95964.1"/>
    </source>
</evidence>
<accession>A0A6V8LW51</accession>
<dbReference type="RefSeq" id="WP_235957046.1">
    <property type="nucleotide sequence ID" value="NZ_BLTE01000027.1"/>
</dbReference>
<reference evidence="2 3" key="1">
    <citation type="submission" date="2020-04" db="EMBL/GenBank/DDBJ databases">
        <authorList>
            <consortium name="Desulfovibrio sp. FSS-1 genome sequencing consortium"/>
            <person name="Shimoshige H."/>
            <person name="Kobayashi H."/>
            <person name="Maekawa T."/>
        </authorList>
    </citation>
    <scope>NUCLEOTIDE SEQUENCE [LARGE SCALE GENOMIC DNA]</scope>
    <source>
        <strain evidence="2 3">SIID29052-01</strain>
    </source>
</reference>
<dbReference type="PANTHER" id="PTHR24020:SF84">
    <property type="entry name" value="VWFA DOMAIN-CONTAINING PROTEIN"/>
    <property type="match status" value="1"/>
</dbReference>
<dbReference type="EMBL" id="BLTE01000027">
    <property type="protein sequence ID" value="GFK95964.1"/>
    <property type="molecule type" value="Genomic_DNA"/>
</dbReference>
<dbReference type="PANTHER" id="PTHR24020">
    <property type="entry name" value="COLLAGEN ALPHA"/>
    <property type="match status" value="1"/>
</dbReference>
<evidence type="ECO:0000313" key="3">
    <source>
        <dbReference type="Proteomes" id="UP000494245"/>
    </source>
</evidence>
<keyword evidence="3" id="KW-1185">Reference proteome</keyword>
<name>A0A6V8LW51_9BACT</name>
<dbReference type="PROSITE" id="PS50234">
    <property type="entry name" value="VWFA"/>
    <property type="match status" value="1"/>
</dbReference>
<dbReference type="InterPro" id="IPR036465">
    <property type="entry name" value="vWFA_dom_sf"/>
</dbReference>
<dbReference type="SMART" id="SM00327">
    <property type="entry name" value="VWA"/>
    <property type="match status" value="1"/>
</dbReference>
<sequence length="396" mass="41628">MSCLCSEERGSTATLVAVGALALAGAAGLVVDEGLLYKANNQLQAAVDAAALAGSLELPYDPDLSQNRVRQAAEKSLVQNYGEASIKSLTLGTEVRSVCVEGKATVKLTFATVLGVGDKEIDCTACAGYNNLEIVFVIDNTGSMSGTPITKVRQAATNMVNLVMPNTGAPSTKIGLVPFRGKVRVPANVDGKAAGCRNADGTVNTTNSSSCTSIPYIKALTTDKAAITTAINSMTATGTASGTVISEGIKWGRHVLTPEAPYTEGGDAKKYRKVMILLTDGDNEDGKCGGQYGDTSDPNNYWYNAYYGMNVKTCHCEDGGCLNTAMLSEAQLAKDAGIEIFTIRFGTSDSTDVNLMKTVASSKPGTNDHYYDAPSSSDIDDMFKKIGRQLGLRLIK</sequence>
<dbReference type="Proteomes" id="UP000494245">
    <property type="component" value="Unassembled WGS sequence"/>
</dbReference>
<reference evidence="2 3" key="2">
    <citation type="submission" date="2020-05" db="EMBL/GenBank/DDBJ databases">
        <title>Draft genome sequence of Desulfovibrio sp. strainFSS-1.</title>
        <authorList>
            <person name="Shimoshige H."/>
            <person name="Kobayashi H."/>
            <person name="Maekawa T."/>
        </authorList>
    </citation>
    <scope>NUCLEOTIDE SEQUENCE [LARGE SCALE GENOMIC DNA]</scope>
    <source>
        <strain evidence="2 3">SIID29052-01</strain>
    </source>
</reference>
<feature type="domain" description="VWFA" evidence="1">
    <location>
        <begin position="133"/>
        <end position="386"/>
    </location>
</feature>
<dbReference type="InterPro" id="IPR028087">
    <property type="entry name" value="Tad_N"/>
</dbReference>
<dbReference type="Gene3D" id="3.40.50.410">
    <property type="entry name" value="von Willebrand factor, type A domain"/>
    <property type="match status" value="1"/>
</dbReference>
<dbReference type="Pfam" id="PF00092">
    <property type="entry name" value="VWA"/>
    <property type="match status" value="1"/>
</dbReference>